<reference evidence="2" key="1">
    <citation type="journal article" date="2019" name="Int. J. Syst. Evol. Microbiol.">
        <title>The Global Catalogue of Microorganisms (GCM) 10K type strain sequencing project: providing services to taxonomists for standard genome sequencing and annotation.</title>
        <authorList>
            <consortium name="The Broad Institute Genomics Platform"/>
            <consortium name="The Broad Institute Genome Sequencing Center for Infectious Disease"/>
            <person name="Wu L."/>
            <person name="Ma J."/>
        </authorList>
    </citation>
    <scope>NUCLEOTIDE SEQUENCE [LARGE SCALE GENOMIC DNA]</scope>
    <source>
        <strain evidence="2">JCM 12165</strain>
    </source>
</reference>
<proteinExistence type="predicted"/>
<organism evidence="1 2">
    <name type="scientific">Bacillus daqingensis</name>
    <dbReference type="NCBI Taxonomy" id="872396"/>
    <lineage>
        <taxon>Bacteria</taxon>
        <taxon>Bacillati</taxon>
        <taxon>Bacillota</taxon>
        <taxon>Bacilli</taxon>
        <taxon>Bacillales</taxon>
        <taxon>Bacillaceae</taxon>
        <taxon>Bacillus</taxon>
    </lineage>
</organism>
<evidence type="ECO:0000313" key="1">
    <source>
        <dbReference type="EMBL" id="MFC4735245.1"/>
    </source>
</evidence>
<gene>
    <name evidence="1" type="ORF">ACFO4L_01490</name>
</gene>
<accession>A0ABV9NS32</accession>
<comment type="caution">
    <text evidence="1">The sequence shown here is derived from an EMBL/GenBank/DDBJ whole genome shotgun (WGS) entry which is preliminary data.</text>
</comment>
<dbReference type="Proteomes" id="UP001595896">
    <property type="component" value="Unassembled WGS sequence"/>
</dbReference>
<dbReference type="RefSeq" id="WP_377907868.1">
    <property type="nucleotide sequence ID" value="NZ_JBHSGK010000003.1"/>
</dbReference>
<dbReference type="EMBL" id="JBHSGK010000003">
    <property type="protein sequence ID" value="MFC4735245.1"/>
    <property type="molecule type" value="Genomic_DNA"/>
</dbReference>
<name>A0ABV9NS32_9BACI</name>
<protein>
    <submittedName>
        <fullName evidence="1">Uncharacterized protein</fullName>
    </submittedName>
</protein>
<evidence type="ECO:0000313" key="2">
    <source>
        <dbReference type="Proteomes" id="UP001595896"/>
    </source>
</evidence>
<keyword evidence="2" id="KW-1185">Reference proteome</keyword>
<sequence length="178" mass="19951">MGKKLITGILLLMIAILAVAAVVNMLPGRGASPEEAFYDFSEEEGFQSPDLVYQEWKFDGTAIYAYRKNDMPNLAVFTEGLLGWRIEGTRENIPSHTVAVPMQVGDSELLYGRIPLDTEPAPAAVHIGSDIVQLDDRARETGVWIAERPERHGLFMDLQVVDTEEEVLIEEEIRLDMF</sequence>